<comment type="function">
    <text evidence="5">Catalyzes the reversible transfer of the terminal phosphate group between ATP and AMP. Plays an important role in cellular energy homeostasis and in adenine nucleotide metabolism.</text>
</comment>
<dbReference type="EC" id="2.7.4.3" evidence="5 7"/>
<feature type="binding site" evidence="5">
    <location>
        <position position="93"/>
    </location>
    <ligand>
        <name>AMP</name>
        <dbReference type="ChEBI" id="CHEBI:456215"/>
    </ligand>
</feature>
<evidence type="ECO:0000256" key="3">
    <source>
        <dbReference type="ARBA" id="ARBA00022741"/>
    </source>
</evidence>
<comment type="caution">
    <text evidence="5">Lacks conserved residue(s) required for the propagation of feature annotation.</text>
</comment>
<sequence>MYYIFYGSEGSGKTTQGKLLAKKLGIPHLVSGDLVRRMAQKDQGLMGDICREALSLGHYVADTEMFVLWKFRLKEPDCQKGWVIDGFPRNITQVNFLEDKLNKYNQDVDRVFYLKVSEDEAIKRLLKRGRRSPDGSLHDDPKRIQERLKRYKEKEAEVLEFYRQKGILEEINGEKSIEEIDADIYSKVKE</sequence>
<feature type="binding site" evidence="5">
    <location>
        <position position="36"/>
    </location>
    <ligand>
        <name>AMP</name>
        <dbReference type="ChEBI" id="CHEBI:456215"/>
    </ligand>
</feature>
<evidence type="ECO:0000256" key="7">
    <source>
        <dbReference type="RuleBase" id="RU003331"/>
    </source>
</evidence>
<keyword evidence="5 7" id="KW-0067">ATP-binding</keyword>
<feature type="binding site" evidence="5">
    <location>
        <position position="128"/>
    </location>
    <ligand>
        <name>ATP</name>
        <dbReference type="ChEBI" id="CHEBI:30616"/>
    </ligand>
</feature>
<dbReference type="GO" id="GO:0044209">
    <property type="term" value="P:AMP salvage"/>
    <property type="evidence" value="ECO:0007669"/>
    <property type="project" value="UniProtKB-UniRule"/>
</dbReference>
<comment type="pathway">
    <text evidence="5">Purine metabolism; AMP biosynthesis via salvage pathway; AMP from ADP: step 1/1.</text>
</comment>
<dbReference type="AlphaFoldDB" id="A0A0G0BJL9"/>
<feature type="binding site" evidence="5">
    <location>
        <begin position="86"/>
        <end position="89"/>
    </location>
    <ligand>
        <name>AMP</name>
        <dbReference type="ChEBI" id="CHEBI:456215"/>
    </ligand>
</feature>
<evidence type="ECO:0000256" key="6">
    <source>
        <dbReference type="RuleBase" id="RU003330"/>
    </source>
</evidence>
<accession>A0A0G0BJL9</accession>
<dbReference type="STRING" id="1618350.UR67_C0004G0071"/>
<evidence type="ECO:0000313" key="9">
    <source>
        <dbReference type="Proteomes" id="UP000034581"/>
    </source>
</evidence>
<dbReference type="Gene3D" id="3.40.50.300">
    <property type="entry name" value="P-loop containing nucleotide triphosphate hydrolases"/>
    <property type="match status" value="1"/>
</dbReference>
<dbReference type="InterPro" id="IPR000850">
    <property type="entry name" value="Adenylat/UMP-CMP_kin"/>
</dbReference>
<comment type="subcellular location">
    <subcellularLocation>
        <location evidence="5 7">Cytoplasm</location>
    </subcellularLocation>
</comment>
<comment type="similarity">
    <text evidence="5 6">Belongs to the adenylate kinase family.</text>
</comment>
<evidence type="ECO:0000313" key="8">
    <source>
        <dbReference type="EMBL" id="KKP69674.1"/>
    </source>
</evidence>
<protein>
    <recommendedName>
        <fullName evidence="5 7">Adenylate kinase</fullName>
        <shortName evidence="5">AK</shortName>
        <ecNumber evidence="5 7">2.7.4.3</ecNumber>
    </recommendedName>
    <alternativeName>
        <fullName evidence="5">ATP-AMP transphosphorylase</fullName>
    </alternativeName>
    <alternativeName>
        <fullName evidence="5">ATP:AMP phosphotransferase</fullName>
    </alternativeName>
    <alternativeName>
        <fullName evidence="5">Adenylate monophosphate kinase</fullName>
    </alternativeName>
</protein>
<dbReference type="GO" id="GO:0005737">
    <property type="term" value="C:cytoplasm"/>
    <property type="evidence" value="ECO:0007669"/>
    <property type="project" value="UniProtKB-SubCell"/>
</dbReference>
<dbReference type="HAMAP" id="MF_00235">
    <property type="entry name" value="Adenylate_kinase_Adk"/>
    <property type="match status" value="1"/>
</dbReference>
<comment type="catalytic activity">
    <reaction evidence="5 7">
        <text>AMP + ATP = 2 ADP</text>
        <dbReference type="Rhea" id="RHEA:12973"/>
        <dbReference type="ChEBI" id="CHEBI:30616"/>
        <dbReference type="ChEBI" id="CHEBI:456215"/>
        <dbReference type="ChEBI" id="CHEBI:456216"/>
        <dbReference type="EC" id="2.7.4.3"/>
    </reaction>
</comment>
<dbReference type="InterPro" id="IPR033690">
    <property type="entry name" value="Adenylat_kinase_CS"/>
</dbReference>
<feature type="binding site" evidence="5">
    <location>
        <position position="147"/>
    </location>
    <ligand>
        <name>AMP</name>
        <dbReference type="ChEBI" id="CHEBI:456215"/>
    </ligand>
</feature>
<evidence type="ECO:0000256" key="4">
    <source>
        <dbReference type="ARBA" id="ARBA00022777"/>
    </source>
</evidence>
<comment type="domain">
    <text evidence="5">Consists of three domains, a large central CORE domain and two small peripheral domains, NMPbind and LID, which undergo movements during catalysis. The LID domain closes over the site of phosphoryl transfer upon ATP binding. Assembling and dissambling the active center during each catalytic cycle provides an effective means to prevent ATP hydrolysis.</text>
</comment>
<keyword evidence="1 5" id="KW-0808">Transferase</keyword>
<organism evidence="8 9">
    <name type="scientific">candidate division CPR3 bacterium GW2011_GWF2_35_18</name>
    <dbReference type="NCBI Taxonomy" id="1618350"/>
    <lineage>
        <taxon>Bacteria</taxon>
        <taxon>Bacteria division CPR3</taxon>
    </lineage>
</organism>
<comment type="caution">
    <text evidence="8">The sequence shown here is derived from an EMBL/GenBank/DDBJ whole genome shotgun (WGS) entry which is preliminary data.</text>
</comment>
<keyword evidence="3 5" id="KW-0547">Nucleotide-binding</keyword>
<evidence type="ECO:0000256" key="2">
    <source>
        <dbReference type="ARBA" id="ARBA00022727"/>
    </source>
</evidence>
<dbReference type="Pfam" id="PF00406">
    <property type="entry name" value="ADK"/>
    <property type="match status" value="1"/>
</dbReference>
<feature type="binding site" evidence="5">
    <location>
        <position position="175"/>
    </location>
    <ligand>
        <name>ATP</name>
        <dbReference type="ChEBI" id="CHEBI:30616"/>
    </ligand>
</feature>
<dbReference type="UniPathway" id="UPA00588">
    <property type="reaction ID" value="UER00649"/>
</dbReference>
<dbReference type="PROSITE" id="PS00113">
    <property type="entry name" value="ADENYLATE_KINASE"/>
    <property type="match status" value="1"/>
</dbReference>
<proteinExistence type="inferred from homology"/>
<dbReference type="PANTHER" id="PTHR23359">
    <property type="entry name" value="NUCLEOTIDE KINASE"/>
    <property type="match status" value="1"/>
</dbReference>
<name>A0A0G0BJL9_UNCC3</name>
<reference evidence="8 9" key="1">
    <citation type="journal article" date="2015" name="Nature">
        <title>rRNA introns, odd ribosomes, and small enigmatic genomes across a large radiation of phyla.</title>
        <authorList>
            <person name="Brown C.T."/>
            <person name="Hug L.A."/>
            <person name="Thomas B.C."/>
            <person name="Sharon I."/>
            <person name="Castelle C.J."/>
            <person name="Singh A."/>
            <person name="Wilkins M.J."/>
            <person name="Williams K.H."/>
            <person name="Banfield J.F."/>
        </authorList>
    </citation>
    <scope>NUCLEOTIDE SEQUENCE [LARGE SCALE GENOMIC DNA]</scope>
</reference>
<dbReference type="PRINTS" id="PR00094">
    <property type="entry name" value="ADENYLTKNASE"/>
</dbReference>
<keyword evidence="5" id="KW-0963">Cytoplasm</keyword>
<dbReference type="EMBL" id="LBQB01000004">
    <property type="protein sequence ID" value="KKP69674.1"/>
    <property type="molecule type" value="Genomic_DNA"/>
</dbReference>
<feature type="binding site" evidence="5">
    <location>
        <position position="31"/>
    </location>
    <ligand>
        <name>AMP</name>
        <dbReference type="ChEBI" id="CHEBI:456215"/>
    </ligand>
</feature>
<evidence type="ECO:0000256" key="5">
    <source>
        <dbReference type="HAMAP-Rule" id="MF_00235"/>
    </source>
</evidence>
<evidence type="ECO:0000256" key="1">
    <source>
        <dbReference type="ARBA" id="ARBA00022679"/>
    </source>
</evidence>
<dbReference type="InterPro" id="IPR027417">
    <property type="entry name" value="P-loop_NTPase"/>
</dbReference>
<feature type="binding site" evidence="5">
    <location>
        <begin position="58"/>
        <end position="60"/>
    </location>
    <ligand>
        <name>AMP</name>
        <dbReference type="ChEBI" id="CHEBI:456215"/>
    </ligand>
</feature>
<comment type="subunit">
    <text evidence="5 7">Monomer.</text>
</comment>
<dbReference type="SUPFAM" id="SSF52540">
    <property type="entry name" value="P-loop containing nucleoside triphosphate hydrolases"/>
    <property type="match status" value="1"/>
</dbReference>
<feature type="binding site" evidence="5">
    <location>
        <position position="131"/>
    </location>
    <ligand>
        <name>AMP</name>
        <dbReference type="ChEBI" id="CHEBI:456215"/>
    </ligand>
</feature>
<keyword evidence="2 5" id="KW-0545">Nucleotide biosynthesis</keyword>
<dbReference type="Proteomes" id="UP000034581">
    <property type="component" value="Unassembled WGS sequence"/>
</dbReference>
<feature type="binding site" evidence="5">
    <location>
        <begin position="10"/>
        <end position="15"/>
    </location>
    <ligand>
        <name>ATP</name>
        <dbReference type="ChEBI" id="CHEBI:30616"/>
    </ligand>
</feature>
<dbReference type="GO" id="GO:0004017">
    <property type="term" value="F:AMP kinase activity"/>
    <property type="evidence" value="ECO:0007669"/>
    <property type="project" value="UniProtKB-UniRule"/>
</dbReference>
<keyword evidence="4 5" id="KW-0418">Kinase</keyword>
<dbReference type="GO" id="GO:0005524">
    <property type="term" value="F:ATP binding"/>
    <property type="evidence" value="ECO:0007669"/>
    <property type="project" value="UniProtKB-UniRule"/>
</dbReference>
<gene>
    <name evidence="5" type="primary">adk</name>
    <name evidence="8" type="ORF">UR67_C0004G0071</name>
</gene>
<dbReference type="CDD" id="cd01428">
    <property type="entry name" value="ADK"/>
    <property type="match status" value="1"/>
</dbReference>